<accession>A0A0B6XD33</accession>
<sequence>MGIINYRDSLRLRSPTVEVLTLAAPITLGQLPNPLIYNQTAYLQSGHNMRVSFSDAVNLRSSLSGAQKEKDSTANATLWRDSDLSHELNQSVTRNPNLVYEELQQLKRLPSLRGGVNQVKDIYLVSYCSDNHVNNVHSVNQVNLIALDSHCTYCAFINHRTYCRLVQPFGSMPRDCSSLRRVRFIHVARDGSPSIFACSSSCFLNSSVILIWYWGDLFSFGVDMVITLGYFELHGNDHCSISYQIRQRPTVLATHVGRLTKPLVEVTIMAIQQHNQTRLKFTFLIASGNQRLVDIHPVRPITVLADCEGEARLLAGKSNLVFVSRQGVAA</sequence>
<evidence type="ECO:0000313" key="1">
    <source>
        <dbReference type="EMBL" id="CDM90174.1"/>
    </source>
</evidence>
<organism evidence="1 2">
    <name type="scientific">Xenorhabdus bovienii</name>
    <name type="common">Xenorhabdus nematophila subsp. bovienii</name>
    <dbReference type="NCBI Taxonomy" id="40576"/>
    <lineage>
        <taxon>Bacteria</taxon>
        <taxon>Pseudomonadati</taxon>
        <taxon>Pseudomonadota</taxon>
        <taxon>Gammaproteobacteria</taxon>
        <taxon>Enterobacterales</taxon>
        <taxon>Morganellaceae</taxon>
        <taxon>Xenorhabdus</taxon>
    </lineage>
</organism>
<gene>
    <name evidence="1" type="ORF">XBW1_2817</name>
</gene>
<name>A0A0B6XD33_XENBV</name>
<protein>
    <submittedName>
        <fullName evidence="1">Uncharacterized protein</fullName>
    </submittedName>
</protein>
<evidence type="ECO:0000313" key="2">
    <source>
        <dbReference type="Proteomes" id="UP000032930"/>
    </source>
</evidence>
<proteinExistence type="predicted"/>
<reference evidence="1 2" key="1">
    <citation type="submission" date="2014-02" db="EMBL/GenBank/DDBJ databases">
        <authorList>
            <person name="Genoscope - CEA"/>
        </authorList>
    </citation>
    <scope>NUCLEOTIDE SEQUENCE [LARGE SCALE GENOMIC DNA]</scope>
    <source>
        <strain evidence="1 2">CS03</strain>
    </source>
</reference>
<dbReference type="Proteomes" id="UP000032930">
    <property type="component" value="Chromosome"/>
</dbReference>
<dbReference type="KEGG" id="xbv:XBW1_2817"/>
<dbReference type="AlphaFoldDB" id="A0A0B6XD33"/>
<dbReference type="EMBL" id="FO818637">
    <property type="protein sequence ID" value="CDM90174.1"/>
    <property type="molecule type" value="Genomic_DNA"/>
</dbReference>